<feature type="compositionally biased region" description="Pro residues" evidence="1">
    <location>
        <begin position="102"/>
        <end position="116"/>
    </location>
</feature>
<accession>A0ABQ4CHC1</accession>
<gene>
    <name evidence="2" type="ORF">Asi02nite_02010</name>
</gene>
<keyword evidence="3" id="KW-1185">Reference proteome</keyword>
<feature type="compositionally biased region" description="Pro residues" evidence="1">
    <location>
        <begin position="53"/>
        <end position="62"/>
    </location>
</feature>
<evidence type="ECO:0000313" key="3">
    <source>
        <dbReference type="Proteomes" id="UP000604117"/>
    </source>
</evidence>
<evidence type="ECO:0000256" key="1">
    <source>
        <dbReference type="SAM" id="MobiDB-lite"/>
    </source>
</evidence>
<name>A0ABQ4CHC1_9ACTN</name>
<evidence type="ECO:0000313" key="2">
    <source>
        <dbReference type="EMBL" id="GIF70683.1"/>
    </source>
</evidence>
<reference evidence="2 3" key="1">
    <citation type="submission" date="2021-01" db="EMBL/GenBank/DDBJ databases">
        <title>Whole genome shotgun sequence of Asanoa siamensis NBRC 107932.</title>
        <authorList>
            <person name="Komaki H."/>
            <person name="Tamura T."/>
        </authorList>
    </citation>
    <scope>NUCLEOTIDE SEQUENCE [LARGE SCALE GENOMIC DNA]</scope>
    <source>
        <strain evidence="2 3">NBRC 107932</strain>
    </source>
</reference>
<comment type="caution">
    <text evidence="2">The sequence shown here is derived from an EMBL/GenBank/DDBJ whole genome shotgun (WGS) entry which is preliminary data.</text>
</comment>
<feature type="region of interest" description="Disordered" evidence="1">
    <location>
        <begin position="23"/>
        <end position="116"/>
    </location>
</feature>
<protein>
    <submittedName>
        <fullName evidence="2">Uncharacterized protein</fullName>
    </submittedName>
</protein>
<proteinExistence type="predicted"/>
<sequence length="116" mass="12469">MSGKPPPSPIEGVIAIDHGLQLPFPLIHNNDPKPTCGKQPLHHGKTGNKLPGLNPPHSPMTSPPLLGKLPLTKISPPPRGPQQPRNRTPQPTRFKRHTESMPPAPTPKHPHPPACG</sequence>
<dbReference type="Proteomes" id="UP000604117">
    <property type="component" value="Unassembled WGS sequence"/>
</dbReference>
<feature type="compositionally biased region" description="Low complexity" evidence="1">
    <location>
        <begin position="82"/>
        <end position="92"/>
    </location>
</feature>
<dbReference type="EMBL" id="BONE01000001">
    <property type="protein sequence ID" value="GIF70683.1"/>
    <property type="molecule type" value="Genomic_DNA"/>
</dbReference>
<organism evidence="2 3">
    <name type="scientific">Asanoa siamensis</name>
    <dbReference type="NCBI Taxonomy" id="926357"/>
    <lineage>
        <taxon>Bacteria</taxon>
        <taxon>Bacillati</taxon>
        <taxon>Actinomycetota</taxon>
        <taxon>Actinomycetes</taxon>
        <taxon>Micromonosporales</taxon>
        <taxon>Micromonosporaceae</taxon>
        <taxon>Asanoa</taxon>
    </lineage>
</organism>